<dbReference type="Proteomes" id="UP000271031">
    <property type="component" value="Unassembled WGS sequence"/>
</dbReference>
<gene>
    <name evidence="1" type="ORF">EDM56_02570</name>
</gene>
<dbReference type="AlphaFoldDB" id="A0A3M8DXE8"/>
<sequence length="64" mass="7438">MVQGVKVLDKVEKEKRSVKLTRMDLGTDAACDEGSTFPSKRFQETRRGYFSIAENDPYEIWDKH</sequence>
<protein>
    <submittedName>
        <fullName evidence="1">Uncharacterized protein</fullName>
    </submittedName>
</protein>
<evidence type="ECO:0000313" key="1">
    <source>
        <dbReference type="EMBL" id="RNB91657.1"/>
    </source>
</evidence>
<name>A0A3M8DXE8_9BACL</name>
<comment type="caution">
    <text evidence="1">The sequence shown here is derived from an EMBL/GenBank/DDBJ whole genome shotgun (WGS) entry which is preliminary data.</text>
</comment>
<proteinExistence type="predicted"/>
<keyword evidence="2" id="KW-1185">Reference proteome</keyword>
<reference evidence="1 2" key="1">
    <citation type="submission" date="2018-10" db="EMBL/GenBank/DDBJ databases">
        <title>Phylogenomics of Brevibacillus.</title>
        <authorList>
            <person name="Dunlap C."/>
        </authorList>
    </citation>
    <scope>NUCLEOTIDE SEQUENCE [LARGE SCALE GENOMIC DNA]</scope>
    <source>
        <strain evidence="1 2">JCM 15716</strain>
    </source>
</reference>
<organism evidence="1 2">
    <name type="scientific">Brevibacillus fluminis</name>
    <dbReference type="NCBI Taxonomy" id="511487"/>
    <lineage>
        <taxon>Bacteria</taxon>
        <taxon>Bacillati</taxon>
        <taxon>Bacillota</taxon>
        <taxon>Bacilli</taxon>
        <taxon>Bacillales</taxon>
        <taxon>Paenibacillaceae</taxon>
        <taxon>Brevibacillus</taxon>
    </lineage>
</organism>
<evidence type="ECO:0000313" key="2">
    <source>
        <dbReference type="Proteomes" id="UP000271031"/>
    </source>
</evidence>
<accession>A0A3M8DXE8</accession>
<dbReference type="EMBL" id="RHHQ01000004">
    <property type="protein sequence ID" value="RNB91657.1"/>
    <property type="molecule type" value="Genomic_DNA"/>
</dbReference>